<reference evidence="2 5" key="1">
    <citation type="submission" date="2019-10" db="EMBL/GenBank/DDBJ databases">
        <title>Comparative genomics of sulfur disproportionating microorganisms.</title>
        <authorList>
            <person name="Ward L.M."/>
            <person name="Bertran E."/>
            <person name="Johnston D."/>
        </authorList>
    </citation>
    <scope>NUCLEOTIDE SEQUENCE [LARGE SCALE GENOMIC DNA]</scope>
    <source>
        <strain evidence="2 5">DSM 3772</strain>
    </source>
</reference>
<keyword evidence="4" id="KW-1185">Reference proteome</keyword>
<gene>
    <name evidence="3" type="ORF">D1866_06840</name>
    <name evidence="2" type="ORF">GFB69_07980</name>
</gene>
<organism evidence="3 4">
    <name type="scientific">Acidianus ambivalens</name>
    <name type="common">Desulfurolobus ambivalens</name>
    <dbReference type="NCBI Taxonomy" id="2283"/>
    <lineage>
        <taxon>Archaea</taxon>
        <taxon>Thermoproteota</taxon>
        <taxon>Thermoprotei</taxon>
        <taxon>Sulfolobales</taxon>
        <taxon>Sulfolobaceae</taxon>
        <taxon>Acidianus</taxon>
    </lineage>
</organism>
<dbReference type="Proteomes" id="UP000426328">
    <property type="component" value="Chromosome"/>
</dbReference>
<dbReference type="Proteomes" id="UP000474054">
    <property type="component" value="Unassembled WGS sequence"/>
</dbReference>
<evidence type="ECO:0000313" key="2">
    <source>
        <dbReference type="EMBL" id="MQL55677.1"/>
    </source>
</evidence>
<evidence type="ECO:0000313" key="5">
    <source>
        <dbReference type="Proteomes" id="UP000474054"/>
    </source>
</evidence>
<accession>A0A650CV41</accession>
<proteinExistence type="predicted"/>
<protein>
    <submittedName>
        <fullName evidence="3">Uncharacterized protein</fullName>
    </submittedName>
</protein>
<dbReference type="RefSeq" id="WP_152941720.1">
    <property type="nucleotide sequence ID" value="NZ_CP045482.1"/>
</dbReference>
<evidence type="ECO:0000313" key="3">
    <source>
        <dbReference type="EMBL" id="QGR21744.1"/>
    </source>
</evidence>
<reference evidence="3 4" key="2">
    <citation type="submission" date="2019-10" db="EMBL/GenBank/DDBJ databases">
        <title>Genome Sequences from Six Type Strain Members of the Archaeal Family Sulfolobaceae: Acidianus ambivalens, Acidianus infernus, Metallosphaera prunae, Stygiolobus azoricus, Sulfolobus metallicus, and Sulfurisphaera ohwakuensis.</title>
        <authorList>
            <person name="Counts J.A."/>
            <person name="Kelly R.M."/>
        </authorList>
    </citation>
    <scope>NUCLEOTIDE SEQUENCE [LARGE SCALE GENOMIC DNA]</scope>
    <source>
        <strain evidence="3 4">LEI 10</strain>
    </source>
</reference>
<dbReference type="AlphaFoldDB" id="A0A650CV41"/>
<dbReference type="EMBL" id="CP045482">
    <property type="protein sequence ID" value="QGR21744.1"/>
    <property type="molecule type" value="Genomic_DNA"/>
</dbReference>
<name>A0A650CV41_ACIAM</name>
<dbReference type="KEGG" id="aamb:D1866_06840"/>
<evidence type="ECO:0000256" key="1">
    <source>
        <dbReference type="SAM" id="Coils"/>
    </source>
</evidence>
<sequence length="266" mass="31350">MDYIGLALKNGLDKEKAIYVYKILNGGYFMKLYYAKTPIIYELKNWPTLYLKKKKYFPKIASPEYNEAMQLLITLDIYSILGTSFRLLKTTLEKKRLEDELKKVYDKISETCNNENIFPCPMRTFDVNTNQDFEPFIQDLFEKRLRDQKADIMSTIEEIAYNSEFFEELKKEVNWLKAIKVENTIRGIALAGKLEEFLDNIQDIVYLLSSERTLYFDTLLLSNSIEDSIKKILEDGRKAIKNEINNEFSKDVNYIYALIRQQGSYI</sequence>
<keyword evidence="1" id="KW-0175">Coiled coil</keyword>
<evidence type="ECO:0000313" key="4">
    <source>
        <dbReference type="Proteomes" id="UP000426328"/>
    </source>
</evidence>
<dbReference type="GeneID" id="42779440"/>
<feature type="coiled-coil region" evidence="1">
    <location>
        <begin position="87"/>
        <end position="114"/>
    </location>
</feature>
<dbReference type="EMBL" id="WHYS01000002">
    <property type="protein sequence ID" value="MQL55677.1"/>
    <property type="molecule type" value="Genomic_DNA"/>
</dbReference>